<dbReference type="Proteomes" id="UP001556653">
    <property type="component" value="Unassembled WGS sequence"/>
</dbReference>
<keyword evidence="7 11" id="KW-1133">Transmembrane helix</keyword>
<keyword evidence="14" id="KW-1185">Reference proteome</keyword>
<evidence type="ECO:0000256" key="10">
    <source>
        <dbReference type="PROSITE-ProRule" id="PRU00339"/>
    </source>
</evidence>
<evidence type="ECO:0000259" key="12">
    <source>
        <dbReference type="Pfam" id="PF07219"/>
    </source>
</evidence>
<evidence type="ECO:0000256" key="4">
    <source>
        <dbReference type="ARBA" id="ARBA00022475"/>
    </source>
</evidence>
<dbReference type="InterPro" id="IPR011990">
    <property type="entry name" value="TPR-like_helical_dom_sf"/>
</dbReference>
<evidence type="ECO:0000313" key="13">
    <source>
        <dbReference type="EMBL" id="MEX0387106.1"/>
    </source>
</evidence>
<name>A0ABV3SAF0_9GAMM</name>
<dbReference type="InterPro" id="IPR019734">
    <property type="entry name" value="TPR_rpt"/>
</dbReference>
<evidence type="ECO:0000256" key="11">
    <source>
        <dbReference type="SAM" id="Phobius"/>
    </source>
</evidence>
<proteinExistence type="predicted"/>
<comment type="function">
    <text evidence="1">Involved in a late step of protoheme IX synthesis.</text>
</comment>
<accession>A0ABV3SAF0</accession>
<keyword evidence="9" id="KW-0627">Porphyrin biosynthesis</keyword>
<dbReference type="EMBL" id="JBAKFJ010000001">
    <property type="protein sequence ID" value="MEX0387106.1"/>
    <property type="molecule type" value="Genomic_DNA"/>
</dbReference>
<dbReference type="SUPFAM" id="SSF48452">
    <property type="entry name" value="TPR-like"/>
    <property type="match status" value="1"/>
</dbReference>
<dbReference type="NCBIfam" id="TIGR00540">
    <property type="entry name" value="TPR_hemY_coli"/>
    <property type="match status" value="1"/>
</dbReference>
<dbReference type="Gene3D" id="1.25.40.10">
    <property type="entry name" value="Tetratricopeptide repeat domain"/>
    <property type="match status" value="1"/>
</dbReference>
<evidence type="ECO:0000256" key="5">
    <source>
        <dbReference type="ARBA" id="ARBA00022519"/>
    </source>
</evidence>
<comment type="caution">
    <text evidence="13">The sequence shown here is derived from an EMBL/GenBank/DDBJ whole genome shotgun (WGS) entry which is preliminary data.</text>
</comment>
<keyword evidence="10" id="KW-0802">TPR repeat</keyword>
<feature type="transmembrane region" description="Helical" evidence="11">
    <location>
        <begin position="42"/>
        <end position="63"/>
    </location>
</feature>
<keyword evidence="5" id="KW-0997">Cell inner membrane</keyword>
<dbReference type="PROSITE" id="PS50005">
    <property type="entry name" value="TPR"/>
    <property type="match status" value="1"/>
</dbReference>
<comment type="subcellular location">
    <subcellularLocation>
        <location evidence="2">Cell inner membrane</location>
        <topology evidence="2">Multi-pass membrane protein</topology>
    </subcellularLocation>
</comment>
<keyword evidence="8 11" id="KW-0472">Membrane</keyword>
<keyword evidence="6 11" id="KW-0812">Transmembrane</keyword>
<evidence type="ECO:0000256" key="6">
    <source>
        <dbReference type="ARBA" id="ARBA00022692"/>
    </source>
</evidence>
<evidence type="ECO:0000256" key="1">
    <source>
        <dbReference type="ARBA" id="ARBA00002962"/>
    </source>
</evidence>
<evidence type="ECO:0000256" key="3">
    <source>
        <dbReference type="ARBA" id="ARBA00004744"/>
    </source>
</evidence>
<sequence>MMGRLLMLVVLLLASVTAALWFANQGGFLMLRVGDVTVQTSLFVAVVAFIAAWMVVTLLYGLARRLLLAPGRIRVRWASRRTHKAQRELVDGLIELAEGRYAEAERHLEGTSRAAVQPLMHHLLAAIAAQRRGEWQRRDDLLAAADAANPRARVAVGLLQAQLQAEAEQWEQALATLGWLREKAPRNHRVLMLLARAMQAVDDHAGLADLLPDLRREKALPEQELADIEYRAMGQRFDELGVEANADSLGRIWKSLPKVRRRDPALQARYARALIDADCPATAEQQLRRWLRQHWAPELVEVYGELPVDPPQRVYDRITGWLRERPEDPALLYAAARQAARCELWGQARGYLEAAVERSNNPAMARMLAELYERLGEEEQARRTYRQALGLDPLGNSLPRIESAGH</sequence>
<reference evidence="13 14" key="1">
    <citation type="submission" date="2024-02" db="EMBL/GenBank/DDBJ databases">
        <title>New especies of Spiribacter isolated from saline water.</title>
        <authorList>
            <person name="Leon M.J."/>
            <person name="De La Haba R."/>
            <person name="Sanchez-Porro C."/>
            <person name="Ventosa A."/>
        </authorList>
    </citation>
    <scope>NUCLEOTIDE SEQUENCE [LARGE SCALE GENOMIC DNA]</scope>
    <source>
        <strain evidence="14">ag22IC4-227</strain>
    </source>
</reference>
<organism evidence="13 14">
    <name type="scientific">Spiribacter onubensis</name>
    <dbReference type="NCBI Taxonomy" id="3122420"/>
    <lineage>
        <taxon>Bacteria</taxon>
        <taxon>Pseudomonadati</taxon>
        <taxon>Pseudomonadota</taxon>
        <taxon>Gammaproteobacteria</taxon>
        <taxon>Chromatiales</taxon>
        <taxon>Ectothiorhodospiraceae</taxon>
        <taxon>Spiribacter</taxon>
    </lineage>
</organism>
<dbReference type="RefSeq" id="WP_367967630.1">
    <property type="nucleotide sequence ID" value="NZ_JBAKFJ010000001.1"/>
</dbReference>
<dbReference type="Pfam" id="PF07219">
    <property type="entry name" value="HemY_N"/>
    <property type="match status" value="1"/>
</dbReference>
<keyword evidence="4" id="KW-1003">Cell membrane</keyword>
<evidence type="ECO:0000256" key="9">
    <source>
        <dbReference type="ARBA" id="ARBA00023244"/>
    </source>
</evidence>
<dbReference type="InterPro" id="IPR005254">
    <property type="entry name" value="Heme_biosyn_assoc_TPR_pro"/>
</dbReference>
<dbReference type="InterPro" id="IPR010817">
    <property type="entry name" value="HemY_N"/>
</dbReference>
<protein>
    <submittedName>
        <fullName evidence="13">Heme biosynthesis HemY N-terminal domain-containing protein</fullName>
    </submittedName>
</protein>
<evidence type="ECO:0000313" key="14">
    <source>
        <dbReference type="Proteomes" id="UP001556653"/>
    </source>
</evidence>
<evidence type="ECO:0000256" key="2">
    <source>
        <dbReference type="ARBA" id="ARBA00004429"/>
    </source>
</evidence>
<evidence type="ECO:0000256" key="7">
    <source>
        <dbReference type="ARBA" id="ARBA00022989"/>
    </source>
</evidence>
<evidence type="ECO:0000256" key="8">
    <source>
        <dbReference type="ARBA" id="ARBA00023136"/>
    </source>
</evidence>
<gene>
    <name evidence="13" type="ORF">V6X64_08895</name>
</gene>
<feature type="repeat" description="TPR" evidence="10">
    <location>
        <begin position="362"/>
        <end position="395"/>
    </location>
</feature>
<feature type="domain" description="HemY N-terminal" evidence="12">
    <location>
        <begin position="27"/>
        <end position="133"/>
    </location>
</feature>
<comment type="pathway">
    <text evidence="3">Porphyrin-containing compound metabolism; protoheme biosynthesis.</text>
</comment>